<evidence type="ECO:0000259" key="2">
    <source>
        <dbReference type="Pfam" id="PF03713"/>
    </source>
</evidence>
<keyword evidence="4" id="KW-1185">Reference proteome</keyword>
<protein>
    <submittedName>
        <fullName evidence="3">DUF305 domain-containing protein</fullName>
    </submittedName>
</protein>
<evidence type="ECO:0000313" key="4">
    <source>
        <dbReference type="Proteomes" id="UP000245916"/>
    </source>
</evidence>
<dbReference type="RefSeq" id="WP_109270113.1">
    <property type="nucleotide sequence ID" value="NZ_QFFF01000001.1"/>
</dbReference>
<dbReference type="Proteomes" id="UP000245916">
    <property type="component" value="Unassembled WGS sequence"/>
</dbReference>
<name>A0A2U2J0W2_9SPHN</name>
<feature type="domain" description="DUF305" evidence="2">
    <location>
        <begin position="101"/>
        <end position="157"/>
    </location>
</feature>
<proteinExistence type="predicted"/>
<dbReference type="InterPro" id="IPR012347">
    <property type="entry name" value="Ferritin-like"/>
</dbReference>
<dbReference type="OrthoDB" id="517560at2"/>
<feature type="transmembrane region" description="Helical" evidence="1">
    <location>
        <begin position="12"/>
        <end position="35"/>
    </location>
</feature>
<dbReference type="Gene3D" id="1.20.1260.10">
    <property type="match status" value="1"/>
</dbReference>
<evidence type="ECO:0000256" key="1">
    <source>
        <dbReference type="SAM" id="Phobius"/>
    </source>
</evidence>
<gene>
    <name evidence="3" type="ORF">DF286_03145</name>
</gene>
<keyword evidence="1" id="KW-0812">Transmembrane</keyword>
<organism evidence="3 4">
    <name type="scientific">Allosphingosinicella humi</name>
    <dbReference type="NCBI Taxonomy" id="2068657"/>
    <lineage>
        <taxon>Bacteria</taxon>
        <taxon>Pseudomonadati</taxon>
        <taxon>Pseudomonadota</taxon>
        <taxon>Alphaproteobacteria</taxon>
        <taxon>Sphingomonadales</taxon>
        <taxon>Sphingomonadaceae</taxon>
        <taxon>Allosphingosinicella</taxon>
    </lineage>
</organism>
<reference evidence="3 4" key="1">
    <citation type="submission" date="2018-05" db="EMBL/GenBank/DDBJ databases">
        <title>Genome of Sphingosinicella humi QZX222.</title>
        <authorList>
            <person name="Qiao Z."/>
            <person name="Wang G."/>
        </authorList>
    </citation>
    <scope>NUCLEOTIDE SEQUENCE [LARGE SCALE GENOMIC DNA]</scope>
    <source>
        <strain evidence="3 4">QZX222</strain>
    </source>
</reference>
<comment type="caution">
    <text evidence="3">The sequence shown here is derived from an EMBL/GenBank/DDBJ whole genome shotgun (WGS) entry which is preliminary data.</text>
</comment>
<dbReference type="Pfam" id="PF03713">
    <property type="entry name" value="DUF305"/>
    <property type="match status" value="1"/>
</dbReference>
<sequence length="185" mass="20736">MEQGKKMETMGWGRFAAMIAVSTFIMFFLMYQLVYSAEHLMFSLNRLIAAFIMGCVMTIVMLGFMWSMYKGMAFKVGILVGALILGVALLAINRSQALVGDVLFMKAMIPHHSIAINNARRADISDPRVRDLADEIIASQIREIAEMKLLIQDIDRNRERGTAPLPARPAEVTPDMLPEIRNAVE</sequence>
<dbReference type="AlphaFoldDB" id="A0A2U2J0W2"/>
<dbReference type="EMBL" id="QFFF01000001">
    <property type="protein sequence ID" value="PWG01973.1"/>
    <property type="molecule type" value="Genomic_DNA"/>
</dbReference>
<accession>A0A2U2J0W2</accession>
<keyword evidence="1" id="KW-0472">Membrane</keyword>
<feature type="transmembrane region" description="Helical" evidence="1">
    <location>
        <begin position="47"/>
        <end position="66"/>
    </location>
</feature>
<feature type="transmembrane region" description="Helical" evidence="1">
    <location>
        <begin position="72"/>
        <end position="92"/>
    </location>
</feature>
<dbReference type="InterPro" id="IPR005183">
    <property type="entry name" value="DUF305_CopM-like"/>
</dbReference>
<evidence type="ECO:0000313" key="3">
    <source>
        <dbReference type="EMBL" id="PWG01973.1"/>
    </source>
</evidence>
<keyword evidence="1" id="KW-1133">Transmembrane helix</keyword>